<keyword evidence="6" id="KW-0547">Nucleotide-binding</keyword>
<dbReference type="InterPro" id="IPR003593">
    <property type="entry name" value="AAA+_ATPase"/>
</dbReference>
<comment type="similarity">
    <text evidence="2">Belongs to the ABC transporter superfamily.</text>
</comment>
<evidence type="ECO:0000313" key="12">
    <source>
        <dbReference type="EMBL" id="GAA4067495.1"/>
    </source>
</evidence>
<dbReference type="InterPro" id="IPR050095">
    <property type="entry name" value="ECF_ABC_transporter_ATP-bd"/>
</dbReference>
<evidence type="ECO:0000256" key="10">
    <source>
        <dbReference type="ARBA" id="ARBA00025157"/>
    </source>
</evidence>
<protein>
    <submittedName>
        <fullName evidence="12">ABC transporter ATP-binding protein</fullName>
    </submittedName>
</protein>
<dbReference type="PROSITE" id="PS00211">
    <property type="entry name" value="ABC_TRANSPORTER_1"/>
    <property type="match status" value="1"/>
</dbReference>
<gene>
    <name evidence="12" type="ORF">GCM10022410_12030</name>
</gene>
<reference evidence="13" key="1">
    <citation type="journal article" date="2019" name="Int. J. Syst. Evol. Microbiol.">
        <title>The Global Catalogue of Microorganisms (GCM) 10K type strain sequencing project: providing services to taxonomists for standard genome sequencing and annotation.</title>
        <authorList>
            <consortium name="The Broad Institute Genomics Platform"/>
            <consortium name="The Broad Institute Genome Sequencing Center for Infectious Disease"/>
            <person name="Wu L."/>
            <person name="Ma J."/>
        </authorList>
    </citation>
    <scope>NUCLEOTIDE SEQUENCE [LARGE SCALE GENOMIC DNA]</scope>
    <source>
        <strain evidence="13">JCM 17250</strain>
    </source>
</reference>
<evidence type="ECO:0000256" key="1">
    <source>
        <dbReference type="ARBA" id="ARBA00004202"/>
    </source>
</evidence>
<dbReference type="Pfam" id="PF00005">
    <property type="entry name" value="ABC_tran"/>
    <property type="match status" value="2"/>
</dbReference>
<keyword evidence="3" id="KW-0813">Transport</keyword>
<dbReference type="Pfam" id="PF12558">
    <property type="entry name" value="DUF3744"/>
    <property type="match status" value="1"/>
</dbReference>
<evidence type="ECO:0000256" key="9">
    <source>
        <dbReference type="ARBA" id="ARBA00023136"/>
    </source>
</evidence>
<dbReference type="PROSITE" id="PS50893">
    <property type="entry name" value="ABC_TRANSPORTER_2"/>
    <property type="match status" value="2"/>
</dbReference>
<organism evidence="12 13">
    <name type="scientific">Amphibacillus indicireducens</name>
    <dbReference type="NCBI Taxonomy" id="1076330"/>
    <lineage>
        <taxon>Bacteria</taxon>
        <taxon>Bacillati</taxon>
        <taxon>Bacillota</taxon>
        <taxon>Bacilli</taxon>
        <taxon>Bacillales</taxon>
        <taxon>Bacillaceae</taxon>
        <taxon>Amphibacillus</taxon>
    </lineage>
</organism>
<dbReference type="PANTHER" id="PTHR43553:SF26">
    <property type="entry name" value="ABC TRANSPORTER ATP-BINDING PROTEIN BC_2655-RELATED"/>
    <property type="match status" value="1"/>
</dbReference>
<feature type="domain" description="ABC transporter" evidence="11">
    <location>
        <begin position="6"/>
        <end position="248"/>
    </location>
</feature>
<evidence type="ECO:0000256" key="3">
    <source>
        <dbReference type="ARBA" id="ARBA00022448"/>
    </source>
</evidence>
<comment type="function">
    <text evidence="10">Probably part of an ABC transporter complex. Responsible for energy coupling to the transport system.</text>
</comment>
<evidence type="ECO:0000256" key="7">
    <source>
        <dbReference type="ARBA" id="ARBA00022840"/>
    </source>
</evidence>
<keyword evidence="9" id="KW-0472">Membrane</keyword>
<proteinExistence type="inferred from homology"/>
<dbReference type="InterPro" id="IPR027417">
    <property type="entry name" value="P-loop_NTPase"/>
</dbReference>
<dbReference type="SMART" id="SM00382">
    <property type="entry name" value="AAA"/>
    <property type="match status" value="2"/>
</dbReference>
<dbReference type="EMBL" id="BAABDL010000065">
    <property type="protein sequence ID" value="GAA4067495.1"/>
    <property type="molecule type" value="Genomic_DNA"/>
</dbReference>
<dbReference type="NCBIfam" id="NF010167">
    <property type="entry name" value="PRK13648.1"/>
    <property type="match status" value="2"/>
</dbReference>
<evidence type="ECO:0000256" key="6">
    <source>
        <dbReference type="ARBA" id="ARBA00022741"/>
    </source>
</evidence>
<evidence type="ECO:0000256" key="2">
    <source>
        <dbReference type="ARBA" id="ARBA00005417"/>
    </source>
</evidence>
<dbReference type="PANTHER" id="PTHR43553">
    <property type="entry name" value="HEAVY METAL TRANSPORTER"/>
    <property type="match status" value="1"/>
</dbReference>
<evidence type="ECO:0000259" key="11">
    <source>
        <dbReference type="PROSITE" id="PS50893"/>
    </source>
</evidence>
<feature type="domain" description="ABC transporter" evidence="11">
    <location>
        <begin position="304"/>
        <end position="536"/>
    </location>
</feature>
<evidence type="ECO:0000256" key="5">
    <source>
        <dbReference type="ARBA" id="ARBA00022737"/>
    </source>
</evidence>
<keyword evidence="8" id="KW-1278">Translocase</keyword>
<dbReference type="GO" id="GO:0005524">
    <property type="term" value="F:ATP binding"/>
    <property type="evidence" value="ECO:0007669"/>
    <property type="project" value="UniProtKB-KW"/>
</dbReference>
<dbReference type="RefSeq" id="WP_344911331.1">
    <property type="nucleotide sequence ID" value="NZ_BAABDL010000065.1"/>
</dbReference>
<dbReference type="SUPFAM" id="SSF52540">
    <property type="entry name" value="P-loop containing nucleoside triphosphate hydrolases"/>
    <property type="match status" value="2"/>
</dbReference>
<dbReference type="CDD" id="cd03225">
    <property type="entry name" value="ABC_cobalt_CbiO_domain1"/>
    <property type="match status" value="2"/>
</dbReference>
<keyword evidence="13" id="KW-1185">Reference proteome</keyword>
<comment type="subcellular location">
    <subcellularLocation>
        <location evidence="1">Cell membrane</location>
        <topology evidence="1">Peripheral membrane protein</topology>
    </subcellularLocation>
</comment>
<dbReference type="Proteomes" id="UP001501734">
    <property type="component" value="Unassembled WGS sequence"/>
</dbReference>
<dbReference type="InterPro" id="IPR017871">
    <property type="entry name" value="ABC_transporter-like_CS"/>
</dbReference>
<accession>A0ABP7VHI2</accession>
<dbReference type="InterPro" id="IPR015856">
    <property type="entry name" value="ABC_transpr_CbiO/EcfA_su"/>
</dbReference>
<name>A0ABP7VHI2_9BACI</name>
<dbReference type="InterPro" id="IPR003439">
    <property type="entry name" value="ABC_transporter-like_ATP-bd"/>
</dbReference>
<evidence type="ECO:0000313" key="13">
    <source>
        <dbReference type="Proteomes" id="UP001501734"/>
    </source>
</evidence>
<evidence type="ECO:0000256" key="4">
    <source>
        <dbReference type="ARBA" id="ARBA00022475"/>
    </source>
</evidence>
<dbReference type="InterPro" id="IPR022216">
    <property type="entry name" value="ABC_Co_transporter"/>
</dbReference>
<sequence length="571" mass="64131">MVNPMIQFEQFSFKYHSQVEPTLNEINLSINHGEKILILGPSGSGKSTLAHCLNGLVPFSYPGEMTGSLTIKGEQTKDLDIFSLSKIVGTVLQDTDGQFIGLSVGEDLAFGLENENVAQESMKKIVADTAKLVNVESHIDHSIHELSGGLKQRVSLGGVLVEQDLDILLFDEPLANLDPATGRYAMELIDQIHQAHHKTVIVIEHRLEDALQLQFDRVIVIDDGRIVTDTTPNQLLASETLDHVHIREPLYTKALKYSGAVIDSKHQPQQIDQLILSESDIKRLTNWQSHYRKPFTTPPSDQLLQLEHVNFSYESRSVLSDISLTINRGEMISLVGKNGAGKSTLAKVICGFEKQQQGSIKFAGQPLDRESIFERANRIGFVLQNPNQMISKHLIFDEVALGLRLRQIPEDEVKEKVFDALRVCGLYPFRNWPISALSYGQKKRLTVASILVLEPELIILDEPTAGQDLKHYTEIMDFLEQLNQLGVTIILITHDMHLMLEYTSRALVLADGQLIADQSPVDVLTNDQLIERAHLKRTSLFDLAVKAGIEQPTQFIDHFISHDRQVRKTWQ</sequence>
<keyword evidence="7 12" id="KW-0067">ATP-binding</keyword>
<dbReference type="Gene3D" id="3.40.50.300">
    <property type="entry name" value="P-loop containing nucleotide triphosphate hydrolases"/>
    <property type="match status" value="2"/>
</dbReference>
<keyword evidence="4" id="KW-1003">Cell membrane</keyword>
<keyword evidence="5" id="KW-0677">Repeat</keyword>
<comment type="caution">
    <text evidence="12">The sequence shown here is derived from an EMBL/GenBank/DDBJ whole genome shotgun (WGS) entry which is preliminary data.</text>
</comment>
<evidence type="ECO:0000256" key="8">
    <source>
        <dbReference type="ARBA" id="ARBA00022967"/>
    </source>
</evidence>